<proteinExistence type="predicted"/>
<feature type="transmembrane region" description="Helical" evidence="1">
    <location>
        <begin position="200"/>
        <end position="221"/>
    </location>
</feature>
<dbReference type="Proteomes" id="UP000053237">
    <property type="component" value="Unassembled WGS sequence"/>
</dbReference>
<feature type="transmembrane region" description="Helical" evidence="1">
    <location>
        <begin position="233"/>
        <end position="251"/>
    </location>
</feature>
<evidence type="ECO:0000313" key="2">
    <source>
        <dbReference type="EMBL" id="CCI47767.1"/>
    </source>
</evidence>
<dbReference type="InParanoid" id="A0A024GM02"/>
<evidence type="ECO:0000256" key="1">
    <source>
        <dbReference type="SAM" id="Phobius"/>
    </source>
</evidence>
<organism evidence="2 3">
    <name type="scientific">Albugo candida</name>
    <dbReference type="NCBI Taxonomy" id="65357"/>
    <lineage>
        <taxon>Eukaryota</taxon>
        <taxon>Sar</taxon>
        <taxon>Stramenopiles</taxon>
        <taxon>Oomycota</taxon>
        <taxon>Peronosporomycetes</taxon>
        <taxon>Albuginales</taxon>
        <taxon>Albuginaceae</taxon>
        <taxon>Albugo</taxon>
    </lineage>
</organism>
<comment type="caution">
    <text evidence="2">The sequence shown here is derived from an EMBL/GenBank/DDBJ whole genome shotgun (WGS) entry which is preliminary data.</text>
</comment>
<accession>A0A024GM02</accession>
<feature type="transmembrane region" description="Helical" evidence="1">
    <location>
        <begin position="140"/>
        <end position="158"/>
    </location>
</feature>
<evidence type="ECO:0000313" key="3">
    <source>
        <dbReference type="Proteomes" id="UP000053237"/>
    </source>
</evidence>
<keyword evidence="1" id="KW-0812">Transmembrane</keyword>
<sequence>MPPIPLFIARQFSPKQLAIVRKAAYAVNRRIWYLNLLLFSLILYTTYYLPYKYVRVQGPCESNWIQLNKDGSASQQGTICCSDDVSSLNPCYRGMEFSKIAVSAKGAWVLPFIPLILNYISVILGPNPSLEHIRVLTRRSLLYGGIMLFRLVVLYKLFNGIEKYVMQLIFPNHNSQSSCWYKSLRRNQKCVEQFDFSDHLVLLVTHYIAIPLFEWFALAIEYPRNGYTNLRSVILRLSVFMELTIAVYLVYNTTKYFHTPMENLIALVLTEACVLYPLYLLSQDQLANFLTKQQILWLQLRWFVSPPSNYK</sequence>
<keyword evidence="1" id="KW-1133">Transmembrane helix</keyword>
<dbReference type="OrthoDB" id="63215at2759"/>
<keyword evidence="1" id="KW-0472">Membrane</keyword>
<gene>
    <name evidence="2" type="ORF">BN9_087830</name>
</gene>
<name>A0A024GM02_9STRA</name>
<dbReference type="AlphaFoldDB" id="A0A024GM02"/>
<feature type="transmembrane region" description="Helical" evidence="1">
    <location>
        <begin position="108"/>
        <end position="128"/>
    </location>
</feature>
<keyword evidence="3" id="KW-1185">Reference proteome</keyword>
<dbReference type="EMBL" id="CAIX01000185">
    <property type="protein sequence ID" value="CCI47767.1"/>
    <property type="molecule type" value="Genomic_DNA"/>
</dbReference>
<feature type="transmembrane region" description="Helical" evidence="1">
    <location>
        <begin position="263"/>
        <end position="282"/>
    </location>
</feature>
<protein>
    <submittedName>
        <fullName evidence="2">Uncharacterized protein</fullName>
    </submittedName>
</protein>
<reference evidence="2 3" key="1">
    <citation type="submission" date="2012-05" db="EMBL/GenBank/DDBJ databases">
        <title>Recombination and specialization in a pathogen metapopulation.</title>
        <authorList>
            <person name="Gardiner A."/>
            <person name="Kemen E."/>
            <person name="Schultz-Larsen T."/>
            <person name="MacLean D."/>
            <person name="Van Oosterhout C."/>
            <person name="Jones J.D.G."/>
        </authorList>
    </citation>
    <scope>NUCLEOTIDE SEQUENCE [LARGE SCALE GENOMIC DNA]</scope>
    <source>
        <strain evidence="2 3">Ac Nc2</strain>
    </source>
</reference>
<feature type="transmembrane region" description="Helical" evidence="1">
    <location>
        <begin position="31"/>
        <end position="49"/>
    </location>
</feature>